<dbReference type="EMBL" id="FQUP01000004">
    <property type="protein sequence ID" value="SHG33873.1"/>
    <property type="molecule type" value="Genomic_DNA"/>
</dbReference>
<dbReference type="Gene3D" id="3.40.50.1820">
    <property type="entry name" value="alpha/beta hydrolase"/>
    <property type="match status" value="1"/>
</dbReference>
<protein>
    <submittedName>
        <fullName evidence="2">Pimeloyl-ACP methyl ester carboxylesterase</fullName>
    </submittedName>
</protein>
<dbReference type="STRING" id="1122133.SAMN02745157_4058"/>
<name>A0A1M5J1I8_9HYPH</name>
<evidence type="ECO:0000313" key="3">
    <source>
        <dbReference type="Proteomes" id="UP000184485"/>
    </source>
</evidence>
<dbReference type="InterPro" id="IPR000073">
    <property type="entry name" value="AB_hydrolase_1"/>
</dbReference>
<gene>
    <name evidence="2" type="ORF">SAMN02745157_4058</name>
</gene>
<dbReference type="RefSeq" id="WP_084527649.1">
    <property type="nucleotide sequence ID" value="NZ_FQUP01000004.1"/>
</dbReference>
<reference evidence="2 3" key="1">
    <citation type="submission" date="2016-11" db="EMBL/GenBank/DDBJ databases">
        <authorList>
            <person name="Jaros S."/>
            <person name="Januszkiewicz K."/>
            <person name="Wedrychowicz H."/>
        </authorList>
    </citation>
    <scope>NUCLEOTIDE SEQUENCE [LARGE SCALE GENOMIC DNA]</scope>
    <source>
        <strain evidence="2 3">DSM 19436</strain>
    </source>
</reference>
<dbReference type="OrthoDB" id="9804723at2"/>
<dbReference type="InterPro" id="IPR029058">
    <property type="entry name" value="AB_hydrolase_fold"/>
</dbReference>
<keyword evidence="3" id="KW-1185">Reference proteome</keyword>
<dbReference type="PANTHER" id="PTHR43433">
    <property type="entry name" value="HYDROLASE, ALPHA/BETA FOLD FAMILY PROTEIN"/>
    <property type="match status" value="1"/>
</dbReference>
<feature type="domain" description="AB hydrolase-1" evidence="1">
    <location>
        <begin position="17"/>
        <end position="263"/>
    </location>
</feature>
<dbReference type="InterPro" id="IPR050471">
    <property type="entry name" value="AB_hydrolase"/>
</dbReference>
<organism evidence="2 3">
    <name type="scientific">Kaistia soli DSM 19436</name>
    <dbReference type="NCBI Taxonomy" id="1122133"/>
    <lineage>
        <taxon>Bacteria</taxon>
        <taxon>Pseudomonadati</taxon>
        <taxon>Pseudomonadota</taxon>
        <taxon>Alphaproteobacteria</taxon>
        <taxon>Hyphomicrobiales</taxon>
        <taxon>Kaistiaceae</taxon>
        <taxon>Kaistia</taxon>
    </lineage>
</organism>
<sequence>MTALGAVSHIDHGEGAPLLALHGGMGGADQAFLFAAALAPDLTRWRLIAPTRPAYGGARATAPTLDAEADRLASLLDQLGIGRITVAALSAGGPVAIAFALRHAERCDRLLLASAITGRMTVRPDLLRGLRLGRLAARLPFIKSFLRRRLAADPARAVRRLAGDADLARRLLSDPEAFGLLHALEQSLLTRSVARIDGTSADLHRIARLPPFQFEALAMPVLAIHGRADRVVPFDHAASLAARAPNARLLPIEHGRHLALFTHLAEARSAILPFLHG</sequence>
<evidence type="ECO:0000259" key="1">
    <source>
        <dbReference type="Pfam" id="PF00561"/>
    </source>
</evidence>
<dbReference type="SUPFAM" id="SSF53474">
    <property type="entry name" value="alpha/beta-Hydrolases"/>
    <property type="match status" value="1"/>
</dbReference>
<dbReference type="PANTHER" id="PTHR43433:SF5">
    <property type="entry name" value="AB HYDROLASE-1 DOMAIN-CONTAINING PROTEIN"/>
    <property type="match status" value="1"/>
</dbReference>
<dbReference type="Pfam" id="PF00561">
    <property type="entry name" value="Abhydrolase_1"/>
    <property type="match status" value="1"/>
</dbReference>
<dbReference type="Proteomes" id="UP000184485">
    <property type="component" value="Unassembled WGS sequence"/>
</dbReference>
<evidence type="ECO:0000313" key="2">
    <source>
        <dbReference type="EMBL" id="SHG33873.1"/>
    </source>
</evidence>
<dbReference type="AlphaFoldDB" id="A0A1M5J1I8"/>
<proteinExistence type="predicted"/>
<accession>A0A1M5J1I8</accession>